<name>A0A0H5QNF8_9EUKA</name>
<accession>A0A0H5QNF8</accession>
<reference evidence="1" key="1">
    <citation type="submission" date="2015-04" db="EMBL/GenBank/DDBJ databases">
        <title>The genome sequence of the plant pathogenic Rhizarian Plasmodiophora brassicae reveals insights in its biotrophic life cycle and the origin of chitin synthesis.</title>
        <authorList>
            <person name="Schwelm A."/>
            <person name="Fogelqvist J."/>
            <person name="Knaust A."/>
            <person name="Julke S."/>
            <person name="Lilja T."/>
            <person name="Dhandapani V."/>
            <person name="Bonilla-Rosso G."/>
            <person name="Karlsson M."/>
            <person name="Shevchenko A."/>
            <person name="Choi S.R."/>
            <person name="Kim H.G."/>
            <person name="Park J.Y."/>
            <person name="Lim Y.P."/>
            <person name="Ludwig-Muller J."/>
            <person name="Dixelius C."/>
        </authorList>
    </citation>
    <scope>NUCLEOTIDE SEQUENCE</scope>
    <source>
        <tissue evidence="1">Potato root galls</tissue>
    </source>
</reference>
<organism evidence="1">
    <name type="scientific">Spongospora subterranea</name>
    <dbReference type="NCBI Taxonomy" id="70186"/>
    <lineage>
        <taxon>Eukaryota</taxon>
        <taxon>Sar</taxon>
        <taxon>Rhizaria</taxon>
        <taxon>Endomyxa</taxon>
        <taxon>Phytomyxea</taxon>
        <taxon>Plasmodiophorida</taxon>
        <taxon>Plasmodiophoridae</taxon>
        <taxon>Spongospora</taxon>
    </lineage>
</organism>
<dbReference type="EMBL" id="HACM01003091">
    <property type="protein sequence ID" value="CRZ03533.1"/>
    <property type="molecule type" value="Transcribed_RNA"/>
</dbReference>
<protein>
    <submittedName>
        <fullName evidence="1">Uncharacterized protein</fullName>
    </submittedName>
</protein>
<sequence length="206" mass="22831">MPKLEVDQEQAQVMGPAHGKVRPFPGGNLTSNNWGTFEVGFKAHLLGLGLQYILETESTNESTKNAVYGMLIGAIDSSQYIHVKNAKTPYSAWAISKRLPPAEGPKSTSIAAKVQIQQEAEDLYSPLSKMATVADELSEVNARPIDDDGFLTTVCFSVMHIERLENVMEIIMNSDTTLTREALINKLMATEQRYRTIEDRHTTNDS</sequence>
<evidence type="ECO:0000313" key="1">
    <source>
        <dbReference type="EMBL" id="CRZ03533.1"/>
    </source>
</evidence>
<proteinExistence type="predicted"/>
<dbReference type="AlphaFoldDB" id="A0A0H5QNF8"/>